<dbReference type="InterPro" id="IPR011051">
    <property type="entry name" value="RmlC_Cupin_sf"/>
</dbReference>
<dbReference type="AlphaFoldDB" id="A0A1G6PL19"/>
<evidence type="ECO:0000259" key="1">
    <source>
        <dbReference type="Pfam" id="PF00190"/>
    </source>
</evidence>
<evidence type="ECO:0000313" key="3">
    <source>
        <dbReference type="Proteomes" id="UP000199455"/>
    </source>
</evidence>
<name>A0A1G6PL19_9SPHI</name>
<proteinExistence type="predicted"/>
<feature type="domain" description="Cupin type-1" evidence="1">
    <location>
        <begin position="71"/>
        <end position="128"/>
    </location>
</feature>
<dbReference type="RefSeq" id="WP_090766797.1">
    <property type="nucleotide sequence ID" value="NZ_FMZH01000003.1"/>
</dbReference>
<dbReference type="EMBL" id="FMZH01000003">
    <property type="protein sequence ID" value="SDC80942.1"/>
    <property type="molecule type" value="Genomic_DNA"/>
</dbReference>
<dbReference type="PANTHER" id="PTHR36448">
    <property type="entry name" value="BLR7373 PROTEIN"/>
    <property type="match status" value="1"/>
</dbReference>
<dbReference type="InterPro" id="IPR014710">
    <property type="entry name" value="RmlC-like_jellyroll"/>
</dbReference>
<dbReference type="CDD" id="cd02219">
    <property type="entry name" value="cupin_YjlB-like"/>
    <property type="match status" value="1"/>
</dbReference>
<dbReference type="InterPro" id="IPR006045">
    <property type="entry name" value="Cupin_1"/>
</dbReference>
<dbReference type="Proteomes" id="UP000199455">
    <property type="component" value="Unassembled WGS sequence"/>
</dbReference>
<dbReference type="InterPro" id="IPR014500">
    <property type="entry name" value="UCP019307_cupin"/>
</dbReference>
<evidence type="ECO:0000313" key="2">
    <source>
        <dbReference type="EMBL" id="SDC80942.1"/>
    </source>
</evidence>
<sequence>MDKEKLIQEAYLVAHKIEENGNFPNNPVLPLMVYKGALRLHPDDGDEVIKKVFAQNGYTNAWVDGIFDYHHYHSNTHEVMGVFCGKADVQFGGDHGVCIELDKGDVIIIPAGVAHKKLNSSDDFTVVGAYPNGSDYNMKYGRAGERPEADEEIAKVKNPDSDPVYGSKGHLFECWYNQNCENV</sequence>
<reference evidence="3" key="1">
    <citation type="submission" date="2016-10" db="EMBL/GenBank/DDBJ databases">
        <authorList>
            <person name="Varghese N."/>
            <person name="Submissions S."/>
        </authorList>
    </citation>
    <scope>NUCLEOTIDE SEQUENCE [LARGE SCALE GENOMIC DNA]</scope>
    <source>
        <strain evidence="3">DSM 18609</strain>
    </source>
</reference>
<dbReference type="PANTHER" id="PTHR36448:SF2">
    <property type="entry name" value="CUPIN TYPE-1 DOMAIN-CONTAINING PROTEIN"/>
    <property type="match status" value="1"/>
</dbReference>
<gene>
    <name evidence="2" type="ORF">SAMN04488024_10385</name>
</gene>
<organism evidence="2 3">
    <name type="scientific">Pedobacter soli</name>
    <dbReference type="NCBI Taxonomy" id="390242"/>
    <lineage>
        <taxon>Bacteria</taxon>
        <taxon>Pseudomonadati</taxon>
        <taxon>Bacteroidota</taxon>
        <taxon>Sphingobacteriia</taxon>
        <taxon>Sphingobacteriales</taxon>
        <taxon>Sphingobacteriaceae</taxon>
        <taxon>Pedobacter</taxon>
    </lineage>
</organism>
<keyword evidence="3" id="KW-1185">Reference proteome</keyword>
<protein>
    <submittedName>
        <fullName evidence="2">Uncharacterized protein YjlB</fullName>
    </submittedName>
</protein>
<accession>A0A1G6PL19</accession>
<dbReference type="PIRSF" id="PIRSF019307">
    <property type="entry name" value="UCP019307"/>
    <property type="match status" value="1"/>
</dbReference>
<dbReference type="SUPFAM" id="SSF51182">
    <property type="entry name" value="RmlC-like cupins"/>
    <property type="match status" value="1"/>
</dbReference>
<dbReference type="STRING" id="390242.SAMN04488024_10385"/>
<dbReference type="Gene3D" id="2.60.120.10">
    <property type="entry name" value="Jelly Rolls"/>
    <property type="match status" value="1"/>
</dbReference>
<dbReference type="InterPro" id="IPR047121">
    <property type="entry name" value="YjiB-like"/>
</dbReference>
<dbReference type="Pfam" id="PF00190">
    <property type="entry name" value="Cupin_1"/>
    <property type="match status" value="1"/>
</dbReference>